<evidence type="ECO:0000313" key="1">
    <source>
        <dbReference type="EMBL" id="OSX57793.1"/>
    </source>
</evidence>
<name>A0A1X6MNV0_9APHY</name>
<keyword evidence="2" id="KW-1185">Reference proteome</keyword>
<organism evidence="1 2">
    <name type="scientific">Postia placenta MAD-698-R-SB12</name>
    <dbReference type="NCBI Taxonomy" id="670580"/>
    <lineage>
        <taxon>Eukaryota</taxon>
        <taxon>Fungi</taxon>
        <taxon>Dikarya</taxon>
        <taxon>Basidiomycota</taxon>
        <taxon>Agaricomycotina</taxon>
        <taxon>Agaricomycetes</taxon>
        <taxon>Polyporales</taxon>
        <taxon>Adustoporiaceae</taxon>
        <taxon>Rhodonia</taxon>
    </lineage>
</organism>
<dbReference type="GeneID" id="36331962"/>
<reference evidence="1 2" key="1">
    <citation type="submission" date="2017-04" db="EMBL/GenBank/DDBJ databases">
        <title>Genome Sequence of the Model Brown-Rot Fungus Postia placenta SB12.</title>
        <authorList>
            <consortium name="DOE Joint Genome Institute"/>
            <person name="Gaskell J."/>
            <person name="Kersten P."/>
            <person name="Larrondo L.F."/>
            <person name="Canessa P."/>
            <person name="Martinez D."/>
            <person name="Hibbett D."/>
            <person name="Schmoll M."/>
            <person name="Kubicek C.P."/>
            <person name="Martinez A.T."/>
            <person name="Yadav J."/>
            <person name="Master E."/>
            <person name="Magnuson J.K."/>
            <person name="James T."/>
            <person name="Yaver D."/>
            <person name="Berka R."/>
            <person name="Labutti K."/>
            <person name="Lipzen A."/>
            <person name="Aerts A."/>
            <person name="Barry K."/>
            <person name="Henrissat B."/>
            <person name="Blanchette R."/>
            <person name="Grigoriev I."/>
            <person name="Cullen D."/>
        </authorList>
    </citation>
    <scope>NUCLEOTIDE SEQUENCE [LARGE SCALE GENOMIC DNA]</scope>
    <source>
        <strain evidence="1 2">MAD-698-R-SB12</strain>
    </source>
</reference>
<dbReference type="EMBL" id="KZ110607">
    <property type="protein sequence ID" value="OSX57793.1"/>
    <property type="molecule type" value="Genomic_DNA"/>
</dbReference>
<proteinExistence type="predicted"/>
<protein>
    <submittedName>
        <fullName evidence="1">Uncharacterized protein</fullName>
    </submittedName>
</protein>
<feature type="non-terminal residue" evidence="1">
    <location>
        <position position="1"/>
    </location>
</feature>
<dbReference type="OrthoDB" id="289721at2759"/>
<dbReference type="STRING" id="670580.A0A1X6MNV0"/>
<dbReference type="Proteomes" id="UP000194127">
    <property type="component" value="Unassembled WGS sequence"/>
</dbReference>
<sequence>DPDPVARAEDVRHLSKYVFPRQYGLASPFVSSERPVFQPQKAPDYLEREVEIQKKGPCKTPKRLKPILDLLDKVIWKHGKCRYKSLLDMACPSKVGLCCKGVHEPS</sequence>
<dbReference type="AlphaFoldDB" id="A0A1X6MNV0"/>
<evidence type="ECO:0000313" key="2">
    <source>
        <dbReference type="Proteomes" id="UP000194127"/>
    </source>
</evidence>
<accession>A0A1X6MNV0</accession>
<gene>
    <name evidence="1" type="ORF">POSPLADRAFT_1155955</name>
</gene>
<dbReference type="RefSeq" id="XP_024334587.1">
    <property type="nucleotide sequence ID" value="XM_024487013.1"/>
</dbReference>
<dbReference type="Gene3D" id="1.10.132.70">
    <property type="match status" value="1"/>
</dbReference>